<dbReference type="InterPro" id="IPR042194">
    <property type="entry name" value="FHIPEP_1"/>
</dbReference>
<dbReference type="InterPro" id="IPR006302">
    <property type="entry name" value="T3SS_HrcV"/>
</dbReference>
<evidence type="ECO:0000313" key="11">
    <source>
        <dbReference type="EMBL" id="PRD55430.1"/>
    </source>
</evidence>
<dbReference type="PRINTS" id="PR00949">
    <property type="entry name" value="TYPE3IMAPROT"/>
</dbReference>
<feature type="transmembrane region" description="Helical" evidence="10">
    <location>
        <begin position="44"/>
        <end position="63"/>
    </location>
</feature>
<organism evidence="11 12">
    <name type="scientific">Phyllobacterium myrsinacearum</name>
    <dbReference type="NCBI Taxonomy" id="28101"/>
    <lineage>
        <taxon>Bacteria</taxon>
        <taxon>Pseudomonadati</taxon>
        <taxon>Pseudomonadota</taxon>
        <taxon>Alphaproteobacteria</taxon>
        <taxon>Hyphomicrobiales</taxon>
        <taxon>Phyllobacteriaceae</taxon>
        <taxon>Phyllobacterium</taxon>
    </lineage>
</organism>
<protein>
    <submittedName>
        <fullName evidence="11">EscV/YscV/HrcV family type III secretion system export apparatus protein</fullName>
    </submittedName>
</protein>
<dbReference type="Gene3D" id="1.10.8.540">
    <property type="entry name" value="FHIPEP family, domain 3"/>
    <property type="match status" value="1"/>
</dbReference>
<dbReference type="AlphaFoldDB" id="A0A2S9JQC1"/>
<keyword evidence="4" id="KW-1003">Cell membrane</keyword>
<proteinExistence type="inferred from homology"/>
<evidence type="ECO:0000256" key="4">
    <source>
        <dbReference type="ARBA" id="ARBA00022475"/>
    </source>
</evidence>
<keyword evidence="3" id="KW-0813">Transport</keyword>
<dbReference type="NCBIfam" id="TIGR01399">
    <property type="entry name" value="hrcV"/>
    <property type="match status" value="1"/>
</dbReference>
<dbReference type="RefSeq" id="WP_105733659.1">
    <property type="nucleotide sequence ID" value="NZ_PVBT01000002.1"/>
</dbReference>
<dbReference type="Gene3D" id="3.40.50.12790">
    <property type="entry name" value="FHIPEP family, domain 4"/>
    <property type="match status" value="1"/>
</dbReference>
<dbReference type="PANTHER" id="PTHR30161:SF2">
    <property type="entry name" value="INVASION PROTEIN INVA"/>
    <property type="match status" value="1"/>
</dbReference>
<dbReference type="Proteomes" id="UP000238563">
    <property type="component" value="Unassembled WGS sequence"/>
</dbReference>
<feature type="transmembrane region" description="Helical" evidence="10">
    <location>
        <begin position="107"/>
        <end position="133"/>
    </location>
</feature>
<evidence type="ECO:0000256" key="10">
    <source>
        <dbReference type="SAM" id="Phobius"/>
    </source>
</evidence>
<dbReference type="OrthoDB" id="9759185at2"/>
<evidence type="ECO:0000256" key="9">
    <source>
        <dbReference type="SAM" id="Coils"/>
    </source>
</evidence>
<keyword evidence="9" id="KW-0175">Coiled coil</keyword>
<dbReference type="InterPro" id="IPR001712">
    <property type="entry name" value="T3SS_FHIPEP"/>
</dbReference>
<dbReference type="InterPro" id="IPR042196">
    <property type="entry name" value="FHIPEP_4"/>
</dbReference>
<comment type="caution">
    <text evidence="11">The sequence shown here is derived from an EMBL/GenBank/DDBJ whole genome shotgun (WGS) entry which is preliminary data.</text>
</comment>
<dbReference type="GO" id="GO:0009306">
    <property type="term" value="P:protein secretion"/>
    <property type="evidence" value="ECO:0007669"/>
    <property type="project" value="InterPro"/>
</dbReference>
<dbReference type="InterPro" id="IPR042193">
    <property type="entry name" value="FHIPEP_3"/>
</dbReference>
<evidence type="ECO:0000256" key="1">
    <source>
        <dbReference type="ARBA" id="ARBA00004429"/>
    </source>
</evidence>
<accession>A0A2S9JQC1</accession>
<reference evidence="11 12" key="1">
    <citation type="submission" date="2018-02" db="EMBL/GenBank/DDBJ databases">
        <title>The draft genome of Phyllobacterium myrsinacearum DSM5892.</title>
        <authorList>
            <person name="Li L."/>
            <person name="Liu L."/>
            <person name="Zhang X."/>
            <person name="Wang T."/>
        </authorList>
    </citation>
    <scope>NUCLEOTIDE SEQUENCE [LARGE SCALE GENOMIC DNA]</scope>
    <source>
        <strain evidence="11 12">DSM 5892</strain>
    </source>
</reference>
<keyword evidence="12" id="KW-1185">Reference proteome</keyword>
<comment type="similarity">
    <text evidence="2">Belongs to the FHIPEP (flagella/HR/invasion proteins export pore) family.</text>
</comment>
<evidence type="ECO:0000313" key="12">
    <source>
        <dbReference type="Proteomes" id="UP000238563"/>
    </source>
</evidence>
<feature type="transmembrane region" description="Helical" evidence="10">
    <location>
        <begin position="20"/>
        <end position="38"/>
    </location>
</feature>
<dbReference type="GO" id="GO:0005886">
    <property type="term" value="C:plasma membrane"/>
    <property type="evidence" value="ECO:0007669"/>
    <property type="project" value="UniProtKB-SubCell"/>
</dbReference>
<dbReference type="EMBL" id="PVBT01000002">
    <property type="protein sequence ID" value="PRD55430.1"/>
    <property type="molecule type" value="Genomic_DNA"/>
</dbReference>
<dbReference type="PANTHER" id="PTHR30161">
    <property type="entry name" value="FLAGELLAR EXPORT PROTEIN, MEMBRANE FLHA SUBUNIT-RELATED"/>
    <property type="match status" value="1"/>
</dbReference>
<keyword evidence="8 10" id="KW-0472">Membrane</keyword>
<feature type="transmembrane region" description="Helical" evidence="10">
    <location>
        <begin position="287"/>
        <end position="320"/>
    </location>
</feature>
<sequence length="703" mass="76724">MQMLLQLNQLARMAARRTDLVVAVMVLLAISMMILPLPTVMVDVLIGINLAFSLLVLIVAFYISRPVEFSALPSVILLGTLFRLSLTITTTRLILLQADAGDVVNTFGNFVVGGEIVVGLVVFLVITVAQFVVITKGAERVAEVAARFTLDALPGKQISIDNEVRNGDIDAAEAKIKRQNLERENQFYGAMDGAMKFIKGDAIAGIIIIGINLIGGLSIGIWQRGLSFGEAAHTYSLLTVGDGLIAQIPALLVSVASGAVVTRVASHGNQDLGTEIVGQLGADPRAISLAAVILFLLAFVPGMPVTVFLSLAAIAGGLAFIRRRQIRVENTVFELENEAKDLQSETPEPSRETMSRLAVWLGEDLGKVISAEKFAAGAETIKRRILVDLGINIPQAQLWRAEDGEKNDFRLDLEGVPIVEGTIEPEHLLVLDAATDLDLMSIDYDDAGTLIGRRSTYWVHKQHEQKLMDAGIPYHAPDAVLLEIMFHALRRYAAHFAGIQETKALLAACESQYGELVKEAVEVSSVQKISEVLRRLVEEDVPITNMRAILETIVENAPQIENAHQMTELVRSGLARQISHRRAEKNRIIPVFILTRQIEEAIRTALRQGNYLQDDVLKPLIDQVSALLNSGDPMLKRSVLTSIDIRRQIHSILAGQNVDIPVLSYQEIASEFNVQSLATIALPAPEKPSSLKAERNDQTETAG</sequence>
<evidence type="ECO:0000256" key="2">
    <source>
        <dbReference type="ARBA" id="ARBA00008835"/>
    </source>
</evidence>
<dbReference type="PIRSF" id="PIRSF005419">
    <property type="entry name" value="FlhA"/>
    <property type="match status" value="1"/>
</dbReference>
<evidence type="ECO:0000256" key="3">
    <source>
        <dbReference type="ARBA" id="ARBA00022448"/>
    </source>
</evidence>
<evidence type="ECO:0000256" key="5">
    <source>
        <dbReference type="ARBA" id="ARBA00022519"/>
    </source>
</evidence>
<gene>
    <name evidence="11" type="ORF">C5750_09750</name>
</gene>
<evidence type="ECO:0000256" key="7">
    <source>
        <dbReference type="ARBA" id="ARBA00022989"/>
    </source>
</evidence>
<name>A0A2S9JQC1_9HYPH</name>
<dbReference type="Gene3D" id="3.40.30.60">
    <property type="entry name" value="FHIPEP family, domain 1"/>
    <property type="match status" value="1"/>
</dbReference>
<dbReference type="Pfam" id="PF00771">
    <property type="entry name" value="FHIPEP"/>
    <property type="match status" value="1"/>
</dbReference>
<feature type="coiled-coil region" evidence="9">
    <location>
        <begin position="164"/>
        <end position="191"/>
    </location>
</feature>
<keyword evidence="5" id="KW-0997">Cell inner membrane</keyword>
<evidence type="ECO:0000256" key="8">
    <source>
        <dbReference type="ARBA" id="ARBA00023136"/>
    </source>
</evidence>
<keyword evidence="6 10" id="KW-0812">Transmembrane</keyword>
<feature type="transmembrane region" description="Helical" evidence="10">
    <location>
        <begin position="244"/>
        <end position="266"/>
    </location>
</feature>
<feature type="transmembrane region" description="Helical" evidence="10">
    <location>
        <begin position="75"/>
        <end position="95"/>
    </location>
</feature>
<comment type="subcellular location">
    <subcellularLocation>
        <location evidence="1">Cell inner membrane</location>
        <topology evidence="1">Multi-pass membrane protein</topology>
    </subcellularLocation>
</comment>
<evidence type="ECO:0000256" key="6">
    <source>
        <dbReference type="ARBA" id="ARBA00022692"/>
    </source>
</evidence>
<keyword evidence="7 10" id="KW-1133">Transmembrane helix</keyword>
<feature type="transmembrane region" description="Helical" evidence="10">
    <location>
        <begin position="202"/>
        <end position="224"/>
    </location>
</feature>